<feature type="transmembrane region" description="Helical" evidence="5">
    <location>
        <begin position="52"/>
        <end position="72"/>
    </location>
</feature>
<evidence type="ECO:0000313" key="7">
    <source>
        <dbReference type="Proteomes" id="UP001196301"/>
    </source>
</evidence>
<dbReference type="PANTHER" id="PTHR35529:SF2">
    <property type="entry name" value="SPORULATION PROTEIN YTAF-RELATED"/>
    <property type="match status" value="1"/>
</dbReference>
<dbReference type="RefSeq" id="WP_216568531.1">
    <property type="nucleotide sequence ID" value="NZ_JAHLOQ010000005.1"/>
</dbReference>
<feature type="transmembrane region" description="Helical" evidence="5">
    <location>
        <begin position="150"/>
        <end position="168"/>
    </location>
</feature>
<feature type="transmembrane region" description="Helical" evidence="5">
    <location>
        <begin position="174"/>
        <end position="195"/>
    </location>
</feature>
<evidence type="ECO:0000256" key="5">
    <source>
        <dbReference type="SAM" id="Phobius"/>
    </source>
</evidence>
<keyword evidence="1" id="KW-1003">Cell membrane</keyword>
<reference evidence="6 7" key="1">
    <citation type="submission" date="2021-06" db="EMBL/GenBank/DDBJ databases">
        <authorList>
            <person name="Sun Q."/>
            <person name="Li D."/>
        </authorList>
    </citation>
    <scope>NUCLEOTIDE SEQUENCE [LARGE SCALE GENOMIC DNA]</scope>
    <source>
        <strain evidence="6 7">N19</strain>
    </source>
</reference>
<feature type="transmembrane region" description="Helical" evidence="5">
    <location>
        <begin position="78"/>
        <end position="98"/>
    </location>
</feature>
<dbReference type="InterPro" id="IPR014205">
    <property type="entry name" value="Spore_YtaF"/>
</dbReference>
<evidence type="ECO:0000256" key="1">
    <source>
        <dbReference type="ARBA" id="ARBA00022475"/>
    </source>
</evidence>
<evidence type="ECO:0000256" key="4">
    <source>
        <dbReference type="ARBA" id="ARBA00023136"/>
    </source>
</evidence>
<keyword evidence="7" id="KW-1185">Reference proteome</keyword>
<evidence type="ECO:0000256" key="2">
    <source>
        <dbReference type="ARBA" id="ARBA00022692"/>
    </source>
</evidence>
<comment type="caution">
    <text evidence="6">The sequence shown here is derived from an EMBL/GenBank/DDBJ whole genome shotgun (WGS) entry which is preliminary data.</text>
</comment>
<accession>A0ABS6DUY1</accession>
<evidence type="ECO:0000256" key="3">
    <source>
        <dbReference type="ARBA" id="ARBA00022989"/>
    </source>
</evidence>
<feature type="transmembrane region" description="Helical" evidence="5">
    <location>
        <begin position="207"/>
        <end position="223"/>
    </location>
</feature>
<organism evidence="6 7">
    <name type="scientific">Intestinibacter bartlettii</name>
    <dbReference type="NCBI Taxonomy" id="261299"/>
    <lineage>
        <taxon>Bacteria</taxon>
        <taxon>Bacillati</taxon>
        <taxon>Bacillota</taxon>
        <taxon>Clostridia</taxon>
        <taxon>Peptostreptococcales</taxon>
        <taxon>Peptostreptococcaceae</taxon>
        <taxon>Intestinibacter</taxon>
    </lineage>
</organism>
<gene>
    <name evidence="6" type="primary">ytaF</name>
    <name evidence="6" type="ORF">KQI20_03085</name>
</gene>
<dbReference type="EMBL" id="JAHLOQ010000005">
    <property type="protein sequence ID" value="MBU5335414.1"/>
    <property type="molecule type" value="Genomic_DNA"/>
</dbReference>
<dbReference type="InterPro" id="IPR003810">
    <property type="entry name" value="Mntp/YtaF"/>
</dbReference>
<dbReference type="Pfam" id="PF02659">
    <property type="entry name" value="Mntp"/>
    <property type="match status" value="1"/>
</dbReference>
<sequence>MLIIKKGVSIDAMNFLSSFNSILLVGALSIDAFVASFAYATSKIKIPFKSALVINVVSSTILGIALLAGSLISKFIPSIFTTSICFTMLLMLGMAKLFDSTLKALIGTRGSLTRNYEFKISDFRFFLKVYIDNTAADIDHSLTLSPKESFSLALALSLDGLAAGFGAGLVSANFVQIIVFSLIVNMIAILGGCFVGNKIAEKTELNLSWLSGATLILLAFLKLK</sequence>
<name>A0ABS6DUY1_9FIRM</name>
<proteinExistence type="predicted"/>
<evidence type="ECO:0000313" key="6">
    <source>
        <dbReference type="EMBL" id="MBU5335414.1"/>
    </source>
</evidence>
<dbReference type="Proteomes" id="UP001196301">
    <property type="component" value="Unassembled WGS sequence"/>
</dbReference>
<feature type="transmembrane region" description="Helical" evidence="5">
    <location>
        <begin position="20"/>
        <end position="40"/>
    </location>
</feature>
<protein>
    <submittedName>
        <fullName evidence="6">Sporulation membrane protein YtaF</fullName>
    </submittedName>
</protein>
<keyword evidence="2 5" id="KW-0812">Transmembrane</keyword>
<dbReference type="NCBIfam" id="TIGR02840">
    <property type="entry name" value="spore_YtaF"/>
    <property type="match status" value="1"/>
</dbReference>
<keyword evidence="4 5" id="KW-0472">Membrane</keyword>
<keyword evidence="3 5" id="KW-1133">Transmembrane helix</keyword>
<dbReference type="PANTHER" id="PTHR35529">
    <property type="entry name" value="MANGANESE EFFLUX PUMP MNTP-RELATED"/>
    <property type="match status" value="1"/>
</dbReference>